<comment type="caution">
    <text evidence="1">The sequence shown here is derived from an EMBL/GenBank/DDBJ whole genome shotgun (WGS) entry which is preliminary data.</text>
</comment>
<accession>A0A4Z2HB61</accession>
<keyword evidence="2" id="KW-1185">Reference proteome</keyword>
<evidence type="ECO:0000313" key="1">
    <source>
        <dbReference type="EMBL" id="TNN63059.1"/>
    </source>
</evidence>
<protein>
    <submittedName>
        <fullName evidence="1">Uncharacterized protein</fullName>
    </submittedName>
</protein>
<dbReference type="AlphaFoldDB" id="A0A4Z2HB61"/>
<dbReference type="Proteomes" id="UP000314294">
    <property type="component" value="Unassembled WGS sequence"/>
</dbReference>
<dbReference type="OrthoDB" id="8987451at2759"/>
<reference evidence="1 2" key="1">
    <citation type="submission" date="2019-03" db="EMBL/GenBank/DDBJ databases">
        <title>First draft genome of Liparis tanakae, snailfish: a comprehensive survey of snailfish specific genes.</title>
        <authorList>
            <person name="Kim W."/>
            <person name="Song I."/>
            <person name="Jeong J.-H."/>
            <person name="Kim D."/>
            <person name="Kim S."/>
            <person name="Ryu S."/>
            <person name="Song J.Y."/>
            <person name="Lee S.K."/>
        </authorList>
    </citation>
    <scope>NUCLEOTIDE SEQUENCE [LARGE SCALE GENOMIC DNA]</scope>
    <source>
        <tissue evidence="1">Muscle</tissue>
    </source>
</reference>
<sequence length="239" mass="25939">MKEMITVFTETRHRDKPRPSRSVSTLMARTRRIVERVWRAHAFGNVSVRRVGQEELPLSSQSSANVFLSIDVLLTAVHHADILRASELARSMLAGVTARIRQLSLVMNCISISLICCSMSTGWSPTATLVIPGRRVDTEVDGDGGDALVGSSDAVSLCFDLQTDLVKVHKFPSLTVQELGILYTGGDESILTVQPPDEILQHGALPCALAADDRYLRQVQVAALADGAEGVLEFVDEGN</sequence>
<evidence type="ECO:0000313" key="2">
    <source>
        <dbReference type="Proteomes" id="UP000314294"/>
    </source>
</evidence>
<dbReference type="EMBL" id="SRLO01000280">
    <property type="protein sequence ID" value="TNN63059.1"/>
    <property type="molecule type" value="Genomic_DNA"/>
</dbReference>
<name>A0A4Z2HB61_9TELE</name>
<gene>
    <name evidence="1" type="ORF">EYF80_026675</name>
</gene>
<proteinExistence type="predicted"/>
<organism evidence="1 2">
    <name type="scientific">Liparis tanakae</name>
    <name type="common">Tanaka's snailfish</name>
    <dbReference type="NCBI Taxonomy" id="230148"/>
    <lineage>
        <taxon>Eukaryota</taxon>
        <taxon>Metazoa</taxon>
        <taxon>Chordata</taxon>
        <taxon>Craniata</taxon>
        <taxon>Vertebrata</taxon>
        <taxon>Euteleostomi</taxon>
        <taxon>Actinopterygii</taxon>
        <taxon>Neopterygii</taxon>
        <taxon>Teleostei</taxon>
        <taxon>Neoteleostei</taxon>
        <taxon>Acanthomorphata</taxon>
        <taxon>Eupercaria</taxon>
        <taxon>Perciformes</taxon>
        <taxon>Cottioidei</taxon>
        <taxon>Cottales</taxon>
        <taxon>Liparidae</taxon>
        <taxon>Liparis</taxon>
    </lineage>
</organism>